<gene>
    <name evidence="2" type="ORF">EKI59_00985</name>
</gene>
<protein>
    <submittedName>
        <fullName evidence="2">Zinc-dependent metalloprotease</fullName>
    </submittedName>
</protein>
<dbReference type="AlphaFoldDB" id="A0A6C1U2K3"/>
<sequence>MSNGFGFSFPNNDPNDRDKGNGENNDGTGKGGENPFAAFGFGAQPGQGGNLGDILNQFGQMLSGMGTSFNERSGGDAVNFELALRMARQRIGSSPAVSSADTTAVTESLRLADLWIDNATTLPASSAQPAAWNAEDWLSNTMPMWKRMVNPVAENMNRAQMESMPEQAREMMGPMAGMMNSMNAMNFGMKLGHALGDLAQQALTGTDFGLPVAPRNIAAILPKNVSAISDDLGVPGQEVLVYIAAREAARQRLFTHVPWLVERLVSSVEEYAAGLVIDTSHIEEIARNLDLESGDPQQLQEKLGELQGMDLTPRVSSRNELATSRLETLLALVEGWIDVVVTEALADRIPSTPQLAEAWARRRATGGSAEQAFANIVGIELSAPKVREAAELWRRANTAVGMERRDKVWDHPDFLPTAEHIDNPAAFIDTLLDDAPDTDFDAEVAKLEEELRNQGDNRDDD</sequence>
<dbReference type="GeneID" id="74901000"/>
<dbReference type="Gene3D" id="1.20.150.30">
    <property type="entry name" value="Zincin-like metallopeptidase, N-terminal domain"/>
    <property type="match status" value="1"/>
</dbReference>
<dbReference type="InterPro" id="IPR042271">
    <property type="entry name" value="Zinicin_2_N"/>
</dbReference>
<dbReference type="OrthoDB" id="8478472at2"/>
<feature type="region of interest" description="Disordered" evidence="1">
    <location>
        <begin position="1"/>
        <end position="43"/>
    </location>
</feature>
<keyword evidence="2" id="KW-0378">Hydrolase</keyword>
<dbReference type="SUPFAM" id="SSF55486">
    <property type="entry name" value="Metalloproteases ('zincins'), catalytic domain"/>
    <property type="match status" value="1"/>
</dbReference>
<keyword evidence="2" id="KW-0645">Protease</keyword>
<organism evidence="2 3">
    <name type="scientific">Corynebacterium sanguinis</name>
    <dbReference type="NCBI Taxonomy" id="2594913"/>
    <lineage>
        <taxon>Bacteria</taxon>
        <taxon>Bacillati</taxon>
        <taxon>Actinomycetota</taxon>
        <taxon>Actinomycetes</taxon>
        <taxon>Mycobacteriales</taxon>
        <taxon>Corynebacteriaceae</taxon>
        <taxon>Corynebacterium</taxon>
    </lineage>
</organism>
<comment type="caution">
    <text evidence="2">The sequence shown here is derived from an EMBL/GenBank/DDBJ whole genome shotgun (WGS) entry which is preliminary data.</text>
</comment>
<dbReference type="NCBIfam" id="TIGR03624">
    <property type="entry name" value="putative hydrolase"/>
    <property type="match status" value="1"/>
</dbReference>
<dbReference type="GO" id="GO:0008237">
    <property type="term" value="F:metallopeptidase activity"/>
    <property type="evidence" value="ECO:0007669"/>
    <property type="project" value="UniProtKB-KW"/>
</dbReference>
<dbReference type="Proteomes" id="UP000336646">
    <property type="component" value="Unassembled WGS sequence"/>
</dbReference>
<dbReference type="PANTHER" id="PTHR39420">
    <property type="match status" value="1"/>
</dbReference>
<evidence type="ECO:0000313" key="2">
    <source>
        <dbReference type="EMBL" id="TVS30387.1"/>
    </source>
</evidence>
<dbReference type="RefSeq" id="WP_136652934.1">
    <property type="nucleotide sequence ID" value="NZ_CP038157.1"/>
</dbReference>
<name>A0A6C1U2K3_9CORY</name>
<dbReference type="PANTHER" id="PTHR39420:SF2">
    <property type="entry name" value="HYDROLASE"/>
    <property type="match status" value="1"/>
</dbReference>
<dbReference type="EMBL" id="RXIR01000001">
    <property type="protein sequence ID" value="TVS30387.1"/>
    <property type="molecule type" value="Genomic_DNA"/>
</dbReference>
<reference evidence="2 3" key="1">
    <citation type="submission" date="2018-12" db="EMBL/GenBank/DDBJ databases">
        <title>Corynebacterium sanguinis sp. nov., a clinically-associated and environmental corynebacterium.</title>
        <authorList>
            <person name="Gonzales-Siles L."/>
            <person name="Jaen-Luchoro D."/>
            <person name="Cardew S."/>
            <person name="Inganas E."/>
            <person name="Ohlen M."/>
            <person name="Jensie-Markopolous S."/>
            <person name="Pinyeiro-Iglesias B."/>
            <person name="Molin K."/>
            <person name="Skovbjerg S."/>
            <person name="Svensson-Stadler L."/>
            <person name="Funke G."/>
            <person name="Moore E.R.B."/>
        </authorList>
    </citation>
    <scope>NUCLEOTIDE SEQUENCE [LARGE SCALE GENOMIC DNA]</scope>
    <source>
        <strain evidence="2 3">58734</strain>
    </source>
</reference>
<evidence type="ECO:0000313" key="3">
    <source>
        <dbReference type="Proteomes" id="UP000336646"/>
    </source>
</evidence>
<evidence type="ECO:0000256" key="1">
    <source>
        <dbReference type="SAM" id="MobiDB-lite"/>
    </source>
</evidence>
<dbReference type="Pfam" id="PF10103">
    <property type="entry name" value="Zincin_2"/>
    <property type="match status" value="1"/>
</dbReference>
<keyword evidence="2" id="KW-0482">Metalloprotease</keyword>
<proteinExistence type="predicted"/>
<dbReference type="InterPro" id="IPR018766">
    <property type="entry name" value="Zinicin_2"/>
</dbReference>
<dbReference type="GO" id="GO:0006508">
    <property type="term" value="P:proteolysis"/>
    <property type="evidence" value="ECO:0007669"/>
    <property type="project" value="UniProtKB-KW"/>
</dbReference>
<feature type="compositionally biased region" description="Polar residues" evidence="1">
    <location>
        <begin position="1"/>
        <end position="13"/>
    </location>
</feature>
<accession>A0A6C1U2K3</accession>